<name>A0A1I1HGV9_9RHOB</name>
<dbReference type="Proteomes" id="UP000231644">
    <property type="component" value="Unassembled WGS sequence"/>
</dbReference>
<dbReference type="STRING" id="517719.SAMN05421762_0255"/>
<protein>
    <submittedName>
        <fullName evidence="1">Uncharacterized protein</fullName>
    </submittedName>
</protein>
<accession>A0A1I1HGV9</accession>
<sequence>MIDGRLSLAWGMAAGLVLAGPLLPLLAAPPVRGAGDGPVLVLTPPWGDALQVVADAGGRPVGPGQSWLGLLATPETADLTADFPAALRASGAWAVLNGRVVAALCGWTG</sequence>
<evidence type="ECO:0000313" key="2">
    <source>
        <dbReference type="Proteomes" id="UP000231644"/>
    </source>
</evidence>
<reference evidence="1 2" key="1">
    <citation type="submission" date="2016-10" db="EMBL/GenBank/DDBJ databases">
        <authorList>
            <person name="de Groot N.N."/>
        </authorList>
    </citation>
    <scope>NUCLEOTIDE SEQUENCE [LARGE SCALE GENOMIC DNA]</scope>
    <source>
        <strain evidence="1 2">DSM 29619</strain>
    </source>
</reference>
<dbReference type="EMBL" id="FOLX01000001">
    <property type="protein sequence ID" value="SFC23399.1"/>
    <property type="molecule type" value="Genomic_DNA"/>
</dbReference>
<organism evidence="1 2">
    <name type="scientific">Pseudooceanicola nitratireducens</name>
    <dbReference type="NCBI Taxonomy" id="517719"/>
    <lineage>
        <taxon>Bacteria</taxon>
        <taxon>Pseudomonadati</taxon>
        <taxon>Pseudomonadota</taxon>
        <taxon>Alphaproteobacteria</taxon>
        <taxon>Rhodobacterales</taxon>
        <taxon>Paracoccaceae</taxon>
        <taxon>Pseudooceanicola</taxon>
    </lineage>
</organism>
<keyword evidence="2" id="KW-1185">Reference proteome</keyword>
<dbReference type="AlphaFoldDB" id="A0A1I1HGV9"/>
<evidence type="ECO:0000313" key="1">
    <source>
        <dbReference type="EMBL" id="SFC23399.1"/>
    </source>
</evidence>
<gene>
    <name evidence="1" type="ORF">SAMN05421762_0255</name>
</gene>
<proteinExistence type="predicted"/>